<comment type="caution">
    <text evidence="1">The sequence shown here is derived from an EMBL/GenBank/DDBJ whole genome shotgun (WGS) entry which is preliminary data.</text>
</comment>
<reference evidence="1 2" key="1">
    <citation type="journal article" date="2019" name="Genome Biol. Evol.">
        <title>Insights into the evolution of the New World diploid cottons (Gossypium, subgenus Houzingenia) based on genome sequencing.</title>
        <authorList>
            <person name="Grover C.E."/>
            <person name="Arick M.A. 2nd"/>
            <person name="Thrash A."/>
            <person name="Conover J.L."/>
            <person name="Sanders W.S."/>
            <person name="Peterson D.G."/>
            <person name="Frelichowski J.E."/>
            <person name="Scheffler J.A."/>
            <person name="Scheffler B.E."/>
            <person name="Wendel J.F."/>
        </authorList>
    </citation>
    <scope>NUCLEOTIDE SEQUENCE [LARGE SCALE GENOMIC DNA]</scope>
    <source>
        <strain evidence="1">5</strain>
        <tissue evidence="1">Leaf</tissue>
    </source>
</reference>
<evidence type="ECO:0000313" key="2">
    <source>
        <dbReference type="Proteomes" id="UP000593579"/>
    </source>
</evidence>
<keyword evidence="2" id="KW-1185">Reference proteome</keyword>
<dbReference type="Proteomes" id="UP000593579">
    <property type="component" value="Unassembled WGS sequence"/>
</dbReference>
<proteinExistence type="predicted"/>
<dbReference type="AlphaFoldDB" id="A0A7J9CX86"/>
<feature type="non-terminal residue" evidence="1">
    <location>
        <position position="47"/>
    </location>
</feature>
<gene>
    <name evidence="1" type="ORF">Gogos_021291</name>
</gene>
<protein>
    <submittedName>
        <fullName evidence="1">Uncharacterized protein</fullName>
    </submittedName>
</protein>
<accession>A0A7J9CX86</accession>
<evidence type="ECO:0000313" key="1">
    <source>
        <dbReference type="EMBL" id="MBA0753046.1"/>
    </source>
</evidence>
<sequence>MILLPILLPRRLRSSHLKIKCAVKRNKKPNVKLASIPVVILMLIVLL</sequence>
<dbReference type="EMBL" id="JABEZY010074786">
    <property type="protein sequence ID" value="MBA0753046.1"/>
    <property type="molecule type" value="Genomic_DNA"/>
</dbReference>
<organism evidence="1 2">
    <name type="scientific">Gossypium gossypioides</name>
    <name type="common">Mexican cotton</name>
    <name type="synonym">Selera gossypioides</name>
    <dbReference type="NCBI Taxonomy" id="34282"/>
    <lineage>
        <taxon>Eukaryota</taxon>
        <taxon>Viridiplantae</taxon>
        <taxon>Streptophyta</taxon>
        <taxon>Embryophyta</taxon>
        <taxon>Tracheophyta</taxon>
        <taxon>Spermatophyta</taxon>
        <taxon>Magnoliopsida</taxon>
        <taxon>eudicotyledons</taxon>
        <taxon>Gunneridae</taxon>
        <taxon>Pentapetalae</taxon>
        <taxon>rosids</taxon>
        <taxon>malvids</taxon>
        <taxon>Malvales</taxon>
        <taxon>Malvaceae</taxon>
        <taxon>Malvoideae</taxon>
        <taxon>Gossypium</taxon>
    </lineage>
</organism>
<name>A0A7J9CX86_GOSGO</name>